<keyword evidence="2" id="KW-1185">Reference proteome</keyword>
<accession>A0AAV7ID80</accession>
<organism evidence="1 2">
    <name type="scientific">Cotesia glomerata</name>
    <name type="common">Lepidopteran parasitic wasp</name>
    <name type="synonym">Apanteles glomeratus</name>
    <dbReference type="NCBI Taxonomy" id="32391"/>
    <lineage>
        <taxon>Eukaryota</taxon>
        <taxon>Metazoa</taxon>
        <taxon>Ecdysozoa</taxon>
        <taxon>Arthropoda</taxon>
        <taxon>Hexapoda</taxon>
        <taxon>Insecta</taxon>
        <taxon>Pterygota</taxon>
        <taxon>Neoptera</taxon>
        <taxon>Endopterygota</taxon>
        <taxon>Hymenoptera</taxon>
        <taxon>Apocrita</taxon>
        <taxon>Ichneumonoidea</taxon>
        <taxon>Braconidae</taxon>
        <taxon>Microgastrinae</taxon>
        <taxon>Cotesia</taxon>
    </lineage>
</organism>
<dbReference type="EMBL" id="JAHXZJ010001864">
    <property type="protein sequence ID" value="KAH0550255.1"/>
    <property type="molecule type" value="Genomic_DNA"/>
</dbReference>
<reference evidence="1 2" key="1">
    <citation type="journal article" date="2021" name="J. Hered.">
        <title>A chromosome-level genome assembly of the parasitoid wasp, Cotesia glomerata (Hymenoptera: Braconidae).</title>
        <authorList>
            <person name="Pinto B.J."/>
            <person name="Weis J.J."/>
            <person name="Gamble T."/>
            <person name="Ode P.J."/>
            <person name="Paul R."/>
            <person name="Zaspel J.M."/>
        </authorList>
    </citation>
    <scope>NUCLEOTIDE SEQUENCE [LARGE SCALE GENOMIC DNA]</scope>
    <source>
        <strain evidence="1">CgM1</strain>
    </source>
</reference>
<protein>
    <submittedName>
        <fullName evidence="1">Uncharacterized protein</fullName>
    </submittedName>
</protein>
<sequence>MSSKIFFSAYLFDSQLPESSRKRSLEGFVTLAEFVGLLRRRSRQISATPWHLQFKYSKFRSSRRREIKGEGEI</sequence>
<evidence type="ECO:0000313" key="2">
    <source>
        <dbReference type="Proteomes" id="UP000826195"/>
    </source>
</evidence>
<gene>
    <name evidence="1" type="ORF">KQX54_018413</name>
</gene>
<dbReference type="Proteomes" id="UP000826195">
    <property type="component" value="Unassembled WGS sequence"/>
</dbReference>
<evidence type="ECO:0000313" key="1">
    <source>
        <dbReference type="EMBL" id="KAH0550255.1"/>
    </source>
</evidence>
<proteinExistence type="predicted"/>
<name>A0AAV7ID80_COTGL</name>
<comment type="caution">
    <text evidence="1">The sequence shown here is derived from an EMBL/GenBank/DDBJ whole genome shotgun (WGS) entry which is preliminary data.</text>
</comment>
<dbReference type="AlphaFoldDB" id="A0AAV7ID80"/>